<evidence type="ECO:0000313" key="10">
    <source>
        <dbReference type="EMBL" id="KFI28412.1"/>
    </source>
</evidence>
<feature type="transmembrane region" description="Helical" evidence="8">
    <location>
        <begin position="180"/>
        <end position="200"/>
    </location>
</feature>
<gene>
    <name evidence="10" type="ORF">CN97_19325</name>
</gene>
<dbReference type="InterPro" id="IPR035906">
    <property type="entry name" value="MetI-like_sf"/>
</dbReference>
<evidence type="ECO:0000256" key="7">
    <source>
        <dbReference type="ARBA" id="ARBA00023136"/>
    </source>
</evidence>
<accession>A0A086Y2B2</accession>
<evidence type="ECO:0000313" key="11">
    <source>
        <dbReference type="Proteomes" id="UP000028826"/>
    </source>
</evidence>
<feature type="transmembrane region" description="Helical" evidence="8">
    <location>
        <begin position="26"/>
        <end position="52"/>
    </location>
</feature>
<organism evidence="10 11">
    <name type="scientific">Haematobacter massiliensis</name>
    <dbReference type="NCBI Taxonomy" id="195105"/>
    <lineage>
        <taxon>Bacteria</taxon>
        <taxon>Pseudomonadati</taxon>
        <taxon>Pseudomonadota</taxon>
        <taxon>Alphaproteobacteria</taxon>
        <taxon>Rhodobacterales</taxon>
        <taxon>Paracoccaceae</taxon>
        <taxon>Haematobacter</taxon>
    </lineage>
</organism>
<sequence>MTDMADGVQGSLQPAATREPWAWNNLAVWGLLPGWLLMGFALLLPMVIIAAVSVSTRGAYGGFAWDLDLSGYRQILFNEGWDGAPEFTTQYLQIILRTVLLAGVTTLLCLLIAVPVAYHIACQPPRTKAILVYLITLPFWVSMILRVYAWMIILGRDGPLPRFLEFFGAPAGLSFMYNDGATLAAMVYTYMPLMVLPVFASIEKLDGTLIEAAHDLYGNRWVTLRRVILPLTAPGLVSGAILVFVPSLGAVLEPTLMGGGKQMMMGSLIQMQFTSARNWPFGAAIAMTLMVFVMIVLIVIARRSATREALA</sequence>
<keyword evidence="7 8" id="KW-0472">Membrane</keyword>
<feature type="transmembrane region" description="Helical" evidence="8">
    <location>
        <begin position="130"/>
        <end position="153"/>
    </location>
</feature>
<dbReference type="PANTHER" id="PTHR42929:SF1">
    <property type="entry name" value="INNER MEMBRANE ABC TRANSPORTER PERMEASE PROTEIN YDCU-RELATED"/>
    <property type="match status" value="1"/>
</dbReference>
<dbReference type="CDD" id="cd06261">
    <property type="entry name" value="TM_PBP2"/>
    <property type="match status" value="1"/>
</dbReference>
<dbReference type="SUPFAM" id="SSF161098">
    <property type="entry name" value="MetI-like"/>
    <property type="match status" value="1"/>
</dbReference>
<evidence type="ECO:0000256" key="1">
    <source>
        <dbReference type="ARBA" id="ARBA00004651"/>
    </source>
</evidence>
<feature type="transmembrane region" description="Helical" evidence="8">
    <location>
        <begin position="227"/>
        <end position="252"/>
    </location>
</feature>
<dbReference type="Gene3D" id="1.10.3720.10">
    <property type="entry name" value="MetI-like"/>
    <property type="match status" value="1"/>
</dbReference>
<dbReference type="PANTHER" id="PTHR42929">
    <property type="entry name" value="INNER MEMBRANE ABC TRANSPORTER PERMEASE PROTEIN YDCU-RELATED-RELATED"/>
    <property type="match status" value="1"/>
</dbReference>
<keyword evidence="5 8" id="KW-0812">Transmembrane</keyword>
<proteinExistence type="inferred from homology"/>
<dbReference type="GO" id="GO:0005886">
    <property type="term" value="C:plasma membrane"/>
    <property type="evidence" value="ECO:0007669"/>
    <property type="project" value="UniProtKB-SubCell"/>
</dbReference>
<feature type="transmembrane region" description="Helical" evidence="8">
    <location>
        <begin position="281"/>
        <end position="301"/>
    </location>
</feature>
<dbReference type="PROSITE" id="PS50928">
    <property type="entry name" value="ABC_TM1"/>
    <property type="match status" value="1"/>
</dbReference>
<reference evidence="10 11" key="1">
    <citation type="submission" date="2014-03" db="EMBL/GenBank/DDBJ databases">
        <title>Genome of Haematobacter massiliensis CCUG 47968.</title>
        <authorList>
            <person name="Wang D."/>
            <person name="Wang G."/>
        </authorList>
    </citation>
    <scope>NUCLEOTIDE SEQUENCE [LARGE SCALE GENOMIC DNA]</scope>
    <source>
        <strain evidence="10 11">CCUG 47968</strain>
    </source>
</reference>
<keyword evidence="11" id="KW-1185">Reference proteome</keyword>
<comment type="caution">
    <text evidence="10">The sequence shown here is derived from an EMBL/GenBank/DDBJ whole genome shotgun (WGS) entry which is preliminary data.</text>
</comment>
<evidence type="ECO:0000256" key="2">
    <source>
        <dbReference type="ARBA" id="ARBA00007069"/>
    </source>
</evidence>
<evidence type="ECO:0000259" key="9">
    <source>
        <dbReference type="PROSITE" id="PS50928"/>
    </source>
</evidence>
<dbReference type="RefSeq" id="WP_176414899.1">
    <property type="nucleotide sequence ID" value="NZ_CAMIFG010000060.1"/>
</dbReference>
<evidence type="ECO:0000256" key="8">
    <source>
        <dbReference type="RuleBase" id="RU363032"/>
    </source>
</evidence>
<comment type="similarity">
    <text evidence="2">Belongs to the binding-protein-dependent transport system permease family. CysTW subfamily.</text>
</comment>
<keyword evidence="6 8" id="KW-1133">Transmembrane helix</keyword>
<keyword evidence="3 8" id="KW-0813">Transport</keyword>
<dbReference type="EMBL" id="JGYG01000008">
    <property type="protein sequence ID" value="KFI28412.1"/>
    <property type="molecule type" value="Genomic_DNA"/>
</dbReference>
<dbReference type="Proteomes" id="UP000028826">
    <property type="component" value="Unassembled WGS sequence"/>
</dbReference>
<name>A0A086Y2B2_9RHOB</name>
<evidence type="ECO:0000256" key="3">
    <source>
        <dbReference type="ARBA" id="ARBA00022448"/>
    </source>
</evidence>
<dbReference type="InterPro" id="IPR000515">
    <property type="entry name" value="MetI-like"/>
</dbReference>
<dbReference type="STRING" id="195105.CN97_19325"/>
<feature type="transmembrane region" description="Helical" evidence="8">
    <location>
        <begin position="94"/>
        <end position="118"/>
    </location>
</feature>
<evidence type="ECO:0000256" key="6">
    <source>
        <dbReference type="ARBA" id="ARBA00022989"/>
    </source>
</evidence>
<comment type="subcellular location">
    <subcellularLocation>
        <location evidence="1 8">Cell membrane</location>
        <topology evidence="1 8">Multi-pass membrane protein</topology>
    </subcellularLocation>
</comment>
<protein>
    <submittedName>
        <fullName evidence="10">ABC transporter permease</fullName>
    </submittedName>
</protein>
<keyword evidence="4" id="KW-1003">Cell membrane</keyword>
<dbReference type="GO" id="GO:0055085">
    <property type="term" value="P:transmembrane transport"/>
    <property type="evidence" value="ECO:0007669"/>
    <property type="project" value="InterPro"/>
</dbReference>
<dbReference type="eggNOG" id="COG1176">
    <property type="taxonomic scope" value="Bacteria"/>
</dbReference>
<feature type="domain" description="ABC transmembrane type-1" evidence="9">
    <location>
        <begin position="95"/>
        <end position="302"/>
    </location>
</feature>
<evidence type="ECO:0000256" key="5">
    <source>
        <dbReference type="ARBA" id="ARBA00022692"/>
    </source>
</evidence>
<dbReference type="AlphaFoldDB" id="A0A086Y2B2"/>
<dbReference type="Pfam" id="PF00528">
    <property type="entry name" value="BPD_transp_1"/>
    <property type="match status" value="1"/>
</dbReference>
<evidence type="ECO:0000256" key="4">
    <source>
        <dbReference type="ARBA" id="ARBA00022475"/>
    </source>
</evidence>